<feature type="compositionally biased region" description="Basic and acidic residues" evidence="1">
    <location>
        <begin position="969"/>
        <end position="983"/>
    </location>
</feature>
<name>C6HWC8_9BACT</name>
<dbReference type="EMBL" id="GG693869">
    <property type="protein sequence ID" value="EES53106.1"/>
    <property type="molecule type" value="Genomic_DNA"/>
</dbReference>
<dbReference type="Pfam" id="PF10712">
    <property type="entry name" value="NAD-GH"/>
    <property type="match status" value="1"/>
</dbReference>
<keyword evidence="3" id="KW-1185">Reference proteome</keyword>
<feature type="region of interest" description="Disordered" evidence="1">
    <location>
        <begin position="955"/>
        <end position="983"/>
    </location>
</feature>
<evidence type="ECO:0000313" key="3">
    <source>
        <dbReference type="Proteomes" id="UP000009374"/>
    </source>
</evidence>
<sequence>MAFASQETATGGAALLPCHEHFFRTECPSLGGVFLDVLVLGIDHRLPGRSGRSGSGSRPFRSGLSALGLGGLVDDVGQLVGLGLQGRQGRLELLGILRGELALGRLDRLPELTSLHVGDLVGHFTQRFFHGVDHVLESVPGLDPLPTLVVFGGVSLGLADQAVDLLLGEPSLCGDADRLLLAGPLVLGTHMDDAIGIDVEGHLDLGNAPGSGGDAGEVKLAEKLVVGGHLPLALEDLDGHRGLVVGSGREGLAPLGRNRGIAVDQLGKDTAQGFKAQGQGSDIEKEHILDIARQDGALDGGADGHHLVGVHALVGLLAEELLHRLLNLGHAGLTPDQDHLVDAGGFDPGIGQGLFHRLEGVGHQSVGELFEARAADLHDKVLGAGGVGRDEGEVDLGLHDGGELDLRLFGRLLESLESHLVLLEVDPGLLKVGRGNEVDQGRVEVVSAEVGVPVGGLHLEDPISDLKDGDVEGPAPEVVDRNLLFLLAVEAIGQGGSGRLVDDPEDIEAGDGSGVLGVLALGIVEVGRDGDDRIGHLLAEIVFCRLFELDENLGGDFGGGILLAADLDIGISVGARHDLVRKPLHGMHDFVGVVLPTDQALDRVDGVFGVGNGLALGHLPHQNLTLVREGHHRRGDAGAFLIRDDDGLAPLHDAHAGVRGSQIDSDNFSHGDCPFRYKENPLAQRFVRHPIVRNRRKLLGAAPPADRHHGGTHKPVLEAIALLIDLDNGTFRVSRALSISDGLVDGRIEGLPLRGDPRDTVFLQHLEKLLRRQPKALKESLTGGAEFGAILCMGERPLEIVQYRQEVPEKGFIGIAATILKIPNGSFPVVVEVGQESNILVFPDIFRGLFLGRCLGRGAIRGEIVSGGDDFRVIVPGILCLVSCHHPSFRRRPLGLSVFVHPSPSNPSGEVSQRFRRSDRRIISGMTCPYSMRTGPTTPMVPYQAPERERGIDTMVQESSPGSSFSEPIETKTRRGVAKDEIF</sequence>
<dbReference type="AlphaFoldDB" id="C6HWC8"/>
<reference evidence="2 3" key="1">
    <citation type="journal article" date="2009" name="Appl. Environ. Microbiol.">
        <title>Community genomic and proteomic analyses of chemoautotrophic iron-oxidizing "Leptospirillum rubarum" (Group II) and "Leptospirillum ferrodiazotrophum" (Group III) bacteria in acid mine drainage biofilms.</title>
        <authorList>
            <person name="Goltsman D.S."/>
            <person name="Denef V.J."/>
            <person name="Singer S.W."/>
            <person name="VerBerkmoes N.C."/>
            <person name="Lefsrud M."/>
            <person name="Mueller R.S."/>
            <person name="Dick G.J."/>
            <person name="Sun C.L."/>
            <person name="Wheeler K.E."/>
            <person name="Zemla A."/>
            <person name="Baker B.J."/>
            <person name="Hauser L."/>
            <person name="Land M."/>
            <person name="Shah M.B."/>
            <person name="Thelen M.P."/>
            <person name="Hettich R.L."/>
            <person name="Banfield J.F."/>
        </authorList>
    </citation>
    <scope>NUCLEOTIDE SEQUENCE [LARGE SCALE GENOMIC DNA]</scope>
</reference>
<dbReference type="InterPro" id="IPR019651">
    <property type="entry name" value="Glutamate_DH_NAD-spec"/>
</dbReference>
<proteinExistence type="predicted"/>
<accession>C6HWC8</accession>
<feature type="compositionally biased region" description="Polar residues" evidence="1">
    <location>
        <begin position="956"/>
        <end position="966"/>
    </location>
</feature>
<dbReference type="Proteomes" id="UP000009374">
    <property type="component" value="Unassembled WGS sequence"/>
</dbReference>
<evidence type="ECO:0000256" key="1">
    <source>
        <dbReference type="SAM" id="MobiDB-lite"/>
    </source>
</evidence>
<organism evidence="2 3">
    <name type="scientific">Leptospirillum ferrodiazotrophum</name>
    <dbReference type="NCBI Taxonomy" id="412449"/>
    <lineage>
        <taxon>Bacteria</taxon>
        <taxon>Pseudomonadati</taxon>
        <taxon>Nitrospirota</taxon>
        <taxon>Nitrospiria</taxon>
        <taxon>Nitrospirales</taxon>
        <taxon>Nitrospiraceae</taxon>
        <taxon>Leptospirillum</taxon>
    </lineage>
</organism>
<gene>
    <name evidence="2" type="ORF">UBAL3_80420056</name>
</gene>
<protein>
    <submittedName>
        <fullName evidence="2">Glutamate dehydrogenase</fullName>
    </submittedName>
</protein>
<evidence type="ECO:0000313" key="2">
    <source>
        <dbReference type="EMBL" id="EES53106.1"/>
    </source>
</evidence>